<dbReference type="EMBL" id="CM035421">
    <property type="protein sequence ID" value="KAH7387606.1"/>
    <property type="molecule type" value="Genomic_DNA"/>
</dbReference>
<evidence type="ECO:0000256" key="5">
    <source>
        <dbReference type="ARBA" id="ARBA00023242"/>
    </source>
</evidence>
<evidence type="ECO:0000256" key="3">
    <source>
        <dbReference type="ARBA" id="ARBA00023015"/>
    </source>
</evidence>
<evidence type="ECO:0000256" key="6">
    <source>
        <dbReference type="SAM" id="MobiDB-lite"/>
    </source>
</evidence>
<feature type="compositionally biased region" description="Polar residues" evidence="6">
    <location>
        <begin position="94"/>
        <end position="104"/>
    </location>
</feature>
<evidence type="ECO:0000256" key="4">
    <source>
        <dbReference type="ARBA" id="ARBA00023163"/>
    </source>
</evidence>
<evidence type="ECO:0000313" key="8">
    <source>
        <dbReference type="EMBL" id="KAH7387606.1"/>
    </source>
</evidence>
<evidence type="ECO:0000256" key="2">
    <source>
        <dbReference type="ARBA" id="ARBA00022491"/>
    </source>
</evidence>
<keyword evidence="2" id="KW-0678">Repressor</keyword>
<evidence type="ECO:0000313" key="9">
    <source>
        <dbReference type="Proteomes" id="UP000825935"/>
    </source>
</evidence>
<keyword evidence="5" id="KW-0539">Nucleus</keyword>
<comment type="subcellular location">
    <subcellularLocation>
        <location evidence="1">Nucleus</location>
    </subcellularLocation>
</comment>
<comment type="caution">
    <text evidence="8">The sequence shown here is derived from an EMBL/GenBank/DDBJ whole genome shotgun (WGS) entry which is preliminary data.</text>
</comment>
<feature type="region of interest" description="Disordered" evidence="6">
    <location>
        <begin position="94"/>
        <end position="127"/>
    </location>
</feature>
<dbReference type="PROSITE" id="PS51754">
    <property type="entry name" value="OVATE"/>
    <property type="match status" value="1"/>
</dbReference>
<dbReference type="AlphaFoldDB" id="A0A8T2T1A8"/>
<dbReference type="OrthoDB" id="1928390at2759"/>
<proteinExistence type="predicted"/>
<dbReference type="GO" id="GO:0005634">
    <property type="term" value="C:nucleus"/>
    <property type="evidence" value="ECO:0007669"/>
    <property type="project" value="UniProtKB-SubCell"/>
</dbReference>
<gene>
    <name evidence="8" type="ORF">KP509_16G032300</name>
</gene>
<feature type="domain" description="OVATE" evidence="7">
    <location>
        <begin position="162"/>
        <end position="247"/>
    </location>
</feature>
<keyword evidence="4" id="KW-0804">Transcription</keyword>
<organism evidence="8 9">
    <name type="scientific">Ceratopteris richardii</name>
    <name type="common">Triangle waterfern</name>
    <dbReference type="NCBI Taxonomy" id="49495"/>
    <lineage>
        <taxon>Eukaryota</taxon>
        <taxon>Viridiplantae</taxon>
        <taxon>Streptophyta</taxon>
        <taxon>Embryophyta</taxon>
        <taxon>Tracheophyta</taxon>
        <taxon>Polypodiopsida</taxon>
        <taxon>Polypodiidae</taxon>
        <taxon>Polypodiales</taxon>
        <taxon>Pteridineae</taxon>
        <taxon>Pteridaceae</taxon>
        <taxon>Parkerioideae</taxon>
        <taxon>Ceratopteris</taxon>
    </lineage>
</organism>
<evidence type="ECO:0000256" key="1">
    <source>
        <dbReference type="ARBA" id="ARBA00004123"/>
    </source>
</evidence>
<feature type="compositionally biased region" description="Polar residues" evidence="6">
    <location>
        <begin position="116"/>
        <end position="127"/>
    </location>
</feature>
<reference evidence="8" key="1">
    <citation type="submission" date="2021-08" db="EMBL/GenBank/DDBJ databases">
        <title>WGS assembly of Ceratopteris richardii.</title>
        <authorList>
            <person name="Marchant D.B."/>
            <person name="Chen G."/>
            <person name="Jenkins J."/>
            <person name="Shu S."/>
            <person name="Leebens-Mack J."/>
            <person name="Grimwood J."/>
            <person name="Schmutz J."/>
            <person name="Soltis P."/>
            <person name="Soltis D."/>
            <person name="Chen Z.-H."/>
        </authorList>
    </citation>
    <scope>NUCLEOTIDE SEQUENCE</scope>
    <source>
        <strain evidence="8">Whitten #5841</strain>
        <tissue evidence="8">Leaf</tissue>
    </source>
</reference>
<protein>
    <recommendedName>
        <fullName evidence="7">OVATE domain-containing protein</fullName>
    </recommendedName>
</protein>
<keyword evidence="9" id="KW-1185">Reference proteome</keyword>
<dbReference type="Proteomes" id="UP000825935">
    <property type="component" value="Chromosome 16"/>
</dbReference>
<dbReference type="InterPro" id="IPR006458">
    <property type="entry name" value="Ovate_C"/>
</dbReference>
<evidence type="ECO:0000259" key="7">
    <source>
        <dbReference type="PROSITE" id="PS51754"/>
    </source>
</evidence>
<keyword evidence="3" id="KW-0805">Transcription regulation</keyword>
<sequence>MCSSRRDSTDHDLSVISIREGMPMPRSSKGRRSNAENSMDFCLAVTNEQIDCPDSSASPRSGVISDCCSFLLGRKSSHGEHDIRAIRNKDQPSLNAVNGVSGSCPQREEISKQRSNHSSAAIKSANPDNSLTCDWQLRQVAEETKTDGDVQRLLKEDAIEATEKQSNNPYLDLRESMLEMMVMITSSYSTTRGYCSEQDDGGVLSSLAATPGKGMISIEDLLYCYLRLNSIDLYELIATAFFDTFSDFVTIYRD</sequence>
<accession>A0A8T2T1A8</accession>
<name>A0A8T2T1A8_CERRI</name>